<dbReference type="EMBL" id="CP003923">
    <property type="protein sequence ID" value="AIC92761.1"/>
    <property type="molecule type" value="Genomic_DNA"/>
</dbReference>
<dbReference type="HOGENOM" id="CLU_086407_4_1_9"/>
<dbReference type="STRING" id="1246626.BleG1_0153"/>
<dbReference type="Pfam" id="PF04229">
    <property type="entry name" value="GrpB"/>
    <property type="match status" value="1"/>
</dbReference>
<dbReference type="OrthoDB" id="9799092at2"/>
<dbReference type="eggNOG" id="COG2320">
    <property type="taxonomic scope" value="Bacteria"/>
</dbReference>
<keyword evidence="2" id="KW-1185">Reference proteome</keyword>
<dbReference type="PANTHER" id="PTHR34822:SF1">
    <property type="entry name" value="GRPB FAMILY PROTEIN"/>
    <property type="match status" value="1"/>
</dbReference>
<name>A0A060LN11_9BACI</name>
<reference evidence="1 2" key="1">
    <citation type="journal article" date="2014" name="Gene">
        <title>A comparative genomic analysis of the alkalitolerant soil bacterium Bacillus lehensis G1.</title>
        <authorList>
            <person name="Noor Y.M."/>
            <person name="Samsulrizal N.H."/>
            <person name="Jema'on N.A."/>
            <person name="Low K.O."/>
            <person name="Ramli A.N."/>
            <person name="Alias N.I."/>
            <person name="Damis S.I."/>
            <person name="Fuzi S.F."/>
            <person name="Isa M.N."/>
            <person name="Murad A.M."/>
            <person name="Raih M.F."/>
            <person name="Bakar F.D."/>
            <person name="Najimudin N."/>
            <person name="Mahadi N.M."/>
            <person name="Illias R.M."/>
        </authorList>
    </citation>
    <scope>NUCLEOTIDE SEQUENCE [LARGE SCALE GENOMIC DNA]</scope>
    <source>
        <strain evidence="1 2">G1</strain>
    </source>
</reference>
<evidence type="ECO:0000313" key="2">
    <source>
        <dbReference type="Proteomes" id="UP000027142"/>
    </source>
</evidence>
<accession>A0A060LN11</accession>
<dbReference type="Gene3D" id="3.30.460.10">
    <property type="entry name" value="Beta Polymerase, domain 2"/>
    <property type="match status" value="1"/>
</dbReference>
<protein>
    <recommendedName>
        <fullName evidence="3">GrpB family protein</fullName>
    </recommendedName>
</protein>
<sequence length="170" mass="19699">MRKLEFKPYCKDWKQQYESEKKKIENVLGDRILAIHHIGSTSIPGMFAKPTIDLLVEVKSIQSIGEELCILGYKSLGENGIKGRRFFLKSEEGKRTHHVHIFENASDEVQGHISFRDYLIAHKEEAVRYAAVKKESVALGLSVEEYQRKKAPLVEEWTKQALRWVESREN</sequence>
<dbReference type="InterPro" id="IPR007344">
    <property type="entry name" value="GrpB/CoaE"/>
</dbReference>
<dbReference type="Proteomes" id="UP000027142">
    <property type="component" value="Chromosome"/>
</dbReference>
<evidence type="ECO:0000313" key="1">
    <source>
        <dbReference type="EMBL" id="AIC92761.1"/>
    </source>
</evidence>
<gene>
    <name evidence="1" type="ORF">BleG1_0153</name>
</gene>
<evidence type="ECO:0008006" key="3">
    <source>
        <dbReference type="Google" id="ProtNLM"/>
    </source>
</evidence>
<proteinExistence type="predicted"/>
<dbReference type="PANTHER" id="PTHR34822">
    <property type="entry name" value="GRPB DOMAIN PROTEIN (AFU_ORTHOLOGUE AFUA_1G01530)"/>
    <property type="match status" value="1"/>
</dbReference>
<organism evidence="1 2">
    <name type="scientific">Shouchella lehensis G1</name>
    <dbReference type="NCBI Taxonomy" id="1246626"/>
    <lineage>
        <taxon>Bacteria</taxon>
        <taxon>Bacillati</taxon>
        <taxon>Bacillota</taxon>
        <taxon>Bacilli</taxon>
        <taxon>Bacillales</taxon>
        <taxon>Bacillaceae</taxon>
        <taxon>Shouchella</taxon>
    </lineage>
</organism>
<dbReference type="RefSeq" id="WP_038475994.1">
    <property type="nucleotide sequence ID" value="NZ_CP003923.1"/>
</dbReference>
<dbReference type="KEGG" id="ble:BleG1_0153"/>
<dbReference type="AlphaFoldDB" id="A0A060LN11"/>
<dbReference type="InterPro" id="IPR043519">
    <property type="entry name" value="NT_sf"/>
</dbReference>
<dbReference type="PATRIC" id="fig|1246626.3.peg.136"/>
<dbReference type="SUPFAM" id="SSF81301">
    <property type="entry name" value="Nucleotidyltransferase"/>
    <property type="match status" value="1"/>
</dbReference>